<feature type="transmembrane region" description="Helical" evidence="6">
    <location>
        <begin position="213"/>
        <end position="230"/>
    </location>
</feature>
<dbReference type="GO" id="GO:0043235">
    <property type="term" value="C:receptor complex"/>
    <property type="evidence" value="ECO:0007669"/>
    <property type="project" value="TreeGrafter"/>
</dbReference>
<evidence type="ECO:0000256" key="1">
    <source>
        <dbReference type="ARBA" id="ARBA00004167"/>
    </source>
</evidence>
<keyword evidence="10" id="KW-1185">Reference proteome</keyword>
<dbReference type="SUPFAM" id="SSF48726">
    <property type="entry name" value="Immunoglobulin"/>
    <property type="match status" value="1"/>
</dbReference>
<feature type="domain" description="Protein kinase" evidence="7">
    <location>
        <begin position="987"/>
        <end position="1085"/>
    </location>
</feature>
<keyword evidence="2 6" id="KW-0812">Transmembrane</keyword>
<keyword evidence="4 6" id="KW-0472">Membrane</keyword>
<dbReference type="GO" id="GO:0007169">
    <property type="term" value="P:cell surface receptor protein tyrosine kinase signaling pathway"/>
    <property type="evidence" value="ECO:0007669"/>
    <property type="project" value="TreeGrafter"/>
</dbReference>
<evidence type="ECO:0000259" key="8">
    <source>
        <dbReference type="PROSITE" id="PS50835"/>
    </source>
</evidence>
<keyword evidence="3 6" id="KW-1133">Transmembrane helix</keyword>
<feature type="domain" description="Ig-like" evidence="8">
    <location>
        <begin position="801"/>
        <end position="901"/>
    </location>
</feature>
<dbReference type="InterPro" id="IPR000719">
    <property type="entry name" value="Prot_kinase_dom"/>
</dbReference>
<accession>A0A226DEI7</accession>
<dbReference type="InterPro" id="IPR011009">
    <property type="entry name" value="Kinase-like_dom_sf"/>
</dbReference>
<dbReference type="PROSITE" id="PS50011">
    <property type="entry name" value="PROTEIN_KINASE_DOM"/>
    <property type="match status" value="1"/>
</dbReference>
<dbReference type="PANTHER" id="PTHR24416">
    <property type="entry name" value="TYROSINE-PROTEIN KINASE RECEPTOR"/>
    <property type="match status" value="1"/>
</dbReference>
<dbReference type="Gene3D" id="2.60.40.10">
    <property type="entry name" value="Immunoglobulins"/>
    <property type="match status" value="1"/>
</dbReference>
<dbReference type="CDD" id="cd00096">
    <property type="entry name" value="Ig"/>
    <property type="match status" value="1"/>
</dbReference>
<dbReference type="EMBL" id="LNIX01000023">
    <property type="protein sequence ID" value="OXA43264.1"/>
    <property type="molecule type" value="Genomic_DNA"/>
</dbReference>
<dbReference type="SUPFAM" id="SSF56112">
    <property type="entry name" value="Protein kinase-like (PK-like)"/>
    <property type="match status" value="1"/>
</dbReference>
<dbReference type="InterPro" id="IPR013098">
    <property type="entry name" value="Ig_I-set"/>
</dbReference>
<evidence type="ECO:0000256" key="2">
    <source>
        <dbReference type="ARBA" id="ARBA00022692"/>
    </source>
</evidence>
<protein>
    <submittedName>
        <fullName evidence="9">Vascular endothelial growth factor receptor 3</fullName>
    </submittedName>
</protein>
<evidence type="ECO:0000256" key="5">
    <source>
        <dbReference type="ARBA" id="ARBA00023180"/>
    </source>
</evidence>
<name>A0A226DEI7_FOLCA</name>
<feature type="transmembrane region" description="Helical" evidence="6">
    <location>
        <begin position="904"/>
        <end position="927"/>
    </location>
</feature>
<evidence type="ECO:0000259" key="7">
    <source>
        <dbReference type="PROSITE" id="PS50011"/>
    </source>
</evidence>
<gene>
    <name evidence="9" type="ORF">Fcan01_22113</name>
</gene>
<evidence type="ECO:0000313" key="10">
    <source>
        <dbReference type="Proteomes" id="UP000198287"/>
    </source>
</evidence>
<evidence type="ECO:0000256" key="4">
    <source>
        <dbReference type="ARBA" id="ARBA00023136"/>
    </source>
</evidence>
<dbReference type="Proteomes" id="UP000198287">
    <property type="component" value="Unassembled WGS sequence"/>
</dbReference>
<feature type="transmembrane region" description="Helical" evidence="6">
    <location>
        <begin position="189"/>
        <end position="208"/>
    </location>
</feature>
<dbReference type="GO" id="GO:0004714">
    <property type="term" value="F:transmembrane receptor protein tyrosine kinase activity"/>
    <property type="evidence" value="ECO:0007669"/>
    <property type="project" value="TreeGrafter"/>
</dbReference>
<keyword evidence="9" id="KW-0675">Receptor</keyword>
<dbReference type="Pfam" id="PF07714">
    <property type="entry name" value="PK_Tyr_Ser-Thr"/>
    <property type="match status" value="1"/>
</dbReference>
<feature type="transmembrane region" description="Helical" evidence="6">
    <location>
        <begin position="85"/>
        <end position="111"/>
    </location>
</feature>
<sequence length="1085" mass="123576">MKTRPNNPLKETLEAFNSRFLASKMPCQIDSSTWELSLHKPPLYKCLIPTGVFSLVTVISAAFALKKMTNSLNLSDIASLEIELVLPLLISVVICGAPSVGLLINALYLYWGSEYVFAWNNLLAVRDRLYKNLASHSTPNVTRISKLFNVISTLVYFDTYVIAAGITLSNLDPFVILFDEYIPPSMKETVFGFLILLAVRFLIGAACVMELTMVMMFNAMVLTVLFASLLDDMLHFDTKLKNFPDIKQTLAAFKYFSRVNIIFHEVCPKLEQFFFIGLVFFTVLIAFYNYVNIKMIHLFPLKLAWLFPFSSIVLILFAELLVSLGSNIFEESTNVKGLSARVVRWHAKDLCKRKLKYCKLKCEASQPLFFSAQFLGCKITLTLGYNNFTLITTSEFKACQDCPWVRRFNSEQLTSNNKPLLQFSCRSNYSIDWEFHYDENDQVEVQLRTMDYKREVQSFTNVSSYSYRINVIIYYPYRLKYFPNFTCFSTQNSTKLTRLVANGNSDFFEISAASTPNDYYKSHLPKDSCQAWTYFAVSPAVPHEDNMGPCYNCFLHANATRRDLNYQLIPLKHNCEKFALCESIWPNELEVGCMSIFEGGFEPPCGTGVQEIFCFTSDNKQCVASNDLKPFVISCQNAYQSGVIKATFGFYGIRMTYLQLKLINALSDFSLDPANQEMLNEMVELVQQNATRETFVGQDVVFRCRVTSIYCGYPLWISVIYEEGEPLYAEMPYNLNSSLNHGEIYNHTSPHYPGNVGWYYESLYKFLVLKSGEFTITCHCPIFNSSGWINATETVNAQNVEALQIISLSQDSSEPFRVGDRNRFLECKFKGRPISYVRWEIDRQPLPEGIYVEVFLKSENKSVLRIPEVYQSMTGAYMCKVESIFEKVEAQLNLEVEENISSTWLTVGVISLIGLAIISGLVTLHFWRINKFKQALVRNLTEDEIKAFNEGNPIFIGENGKHEVANNAIQMQPYDERFEISMDKIQIDNGTILGAGAFGMVVKGKRINGNGSHDYQNTSNSNTAVAVKMVKPDVEVEHFKALLSEIKIMAYLGDHKHLVKFHCACTESIQSRKVYIVVELCSTGD</sequence>
<evidence type="ECO:0000256" key="3">
    <source>
        <dbReference type="ARBA" id="ARBA00022989"/>
    </source>
</evidence>
<dbReference type="InterPro" id="IPR036179">
    <property type="entry name" value="Ig-like_dom_sf"/>
</dbReference>
<dbReference type="GO" id="GO:0005524">
    <property type="term" value="F:ATP binding"/>
    <property type="evidence" value="ECO:0007669"/>
    <property type="project" value="InterPro"/>
</dbReference>
<dbReference type="InterPro" id="IPR013783">
    <property type="entry name" value="Ig-like_fold"/>
</dbReference>
<dbReference type="InterPro" id="IPR001245">
    <property type="entry name" value="Ser-Thr/Tyr_kinase_cat_dom"/>
</dbReference>
<evidence type="ECO:0000256" key="6">
    <source>
        <dbReference type="SAM" id="Phobius"/>
    </source>
</evidence>
<dbReference type="PANTHER" id="PTHR24416:SF600">
    <property type="entry name" value="PDGF- AND VEGF-RECEPTOR RELATED, ISOFORM J"/>
    <property type="match status" value="1"/>
</dbReference>
<dbReference type="AlphaFoldDB" id="A0A226DEI7"/>
<dbReference type="OrthoDB" id="3256376at2759"/>
<dbReference type="InterPro" id="IPR050122">
    <property type="entry name" value="RTK"/>
</dbReference>
<dbReference type="Pfam" id="PF07679">
    <property type="entry name" value="I-set"/>
    <property type="match status" value="1"/>
</dbReference>
<keyword evidence="5" id="KW-0325">Glycoprotein</keyword>
<comment type="subcellular location">
    <subcellularLocation>
        <location evidence="1">Membrane</location>
        <topology evidence="1">Single-pass membrane protein</topology>
    </subcellularLocation>
</comment>
<reference evidence="9 10" key="1">
    <citation type="submission" date="2015-12" db="EMBL/GenBank/DDBJ databases">
        <title>The genome of Folsomia candida.</title>
        <authorList>
            <person name="Faddeeva A."/>
            <person name="Derks M.F."/>
            <person name="Anvar Y."/>
            <person name="Smit S."/>
            <person name="Van Straalen N."/>
            <person name="Roelofs D."/>
        </authorList>
    </citation>
    <scope>NUCLEOTIDE SEQUENCE [LARGE SCALE GENOMIC DNA]</scope>
    <source>
        <strain evidence="9 10">VU population</strain>
        <tissue evidence="9">Whole body</tissue>
    </source>
</reference>
<dbReference type="InterPro" id="IPR007110">
    <property type="entry name" value="Ig-like_dom"/>
</dbReference>
<proteinExistence type="predicted"/>
<organism evidence="9 10">
    <name type="scientific">Folsomia candida</name>
    <name type="common">Springtail</name>
    <dbReference type="NCBI Taxonomy" id="158441"/>
    <lineage>
        <taxon>Eukaryota</taxon>
        <taxon>Metazoa</taxon>
        <taxon>Ecdysozoa</taxon>
        <taxon>Arthropoda</taxon>
        <taxon>Hexapoda</taxon>
        <taxon>Collembola</taxon>
        <taxon>Entomobryomorpha</taxon>
        <taxon>Isotomoidea</taxon>
        <taxon>Isotomidae</taxon>
        <taxon>Proisotominae</taxon>
        <taxon>Folsomia</taxon>
    </lineage>
</organism>
<feature type="transmembrane region" description="Helical" evidence="6">
    <location>
        <begin position="46"/>
        <end position="65"/>
    </location>
</feature>
<dbReference type="GO" id="GO:0005886">
    <property type="term" value="C:plasma membrane"/>
    <property type="evidence" value="ECO:0007669"/>
    <property type="project" value="TreeGrafter"/>
</dbReference>
<feature type="transmembrane region" description="Helical" evidence="6">
    <location>
        <begin position="273"/>
        <end position="291"/>
    </location>
</feature>
<dbReference type="PROSITE" id="PS50835">
    <property type="entry name" value="IG_LIKE"/>
    <property type="match status" value="1"/>
</dbReference>
<evidence type="ECO:0000313" key="9">
    <source>
        <dbReference type="EMBL" id="OXA43264.1"/>
    </source>
</evidence>
<dbReference type="Gene3D" id="3.30.200.20">
    <property type="entry name" value="Phosphorylase Kinase, domain 1"/>
    <property type="match status" value="1"/>
</dbReference>
<feature type="transmembrane region" description="Helical" evidence="6">
    <location>
        <begin position="303"/>
        <end position="324"/>
    </location>
</feature>
<feature type="transmembrane region" description="Helical" evidence="6">
    <location>
        <begin position="147"/>
        <end position="169"/>
    </location>
</feature>
<comment type="caution">
    <text evidence="9">The sequence shown here is derived from an EMBL/GenBank/DDBJ whole genome shotgun (WGS) entry which is preliminary data.</text>
</comment>